<gene>
    <name evidence="1" type="ORF">EVAR_66613_1</name>
</gene>
<sequence>MLVPGKCWNFRRLRKYHASPGALSGPFRARQNNEQLRRPTYDGRLSREQCITMARLRAGKAIFNSKHYFENTEYPKCNHCNIDLTINHILVECPISKIEQPLEKLLACANAGNLPAILESLRKHGLDN</sequence>
<reference evidence="1 2" key="1">
    <citation type="journal article" date="2019" name="Commun. Biol.">
        <title>The bagworm genome reveals a unique fibroin gene that provides high tensile strength.</title>
        <authorList>
            <person name="Kono N."/>
            <person name="Nakamura H."/>
            <person name="Ohtoshi R."/>
            <person name="Tomita M."/>
            <person name="Numata K."/>
            <person name="Arakawa K."/>
        </authorList>
    </citation>
    <scope>NUCLEOTIDE SEQUENCE [LARGE SCALE GENOMIC DNA]</scope>
</reference>
<name>A0A4C2AAT6_EUMVA</name>
<comment type="caution">
    <text evidence="1">The sequence shown here is derived from an EMBL/GenBank/DDBJ whole genome shotgun (WGS) entry which is preliminary data.</text>
</comment>
<dbReference type="Proteomes" id="UP000299102">
    <property type="component" value="Unassembled WGS sequence"/>
</dbReference>
<dbReference type="EMBL" id="BGZK01002734">
    <property type="protein sequence ID" value="GBP96105.1"/>
    <property type="molecule type" value="Genomic_DNA"/>
</dbReference>
<evidence type="ECO:0000313" key="2">
    <source>
        <dbReference type="Proteomes" id="UP000299102"/>
    </source>
</evidence>
<keyword evidence="2" id="KW-1185">Reference proteome</keyword>
<evidence type="ECO:0000313" key="1">
    <source>
        <dbReference type="EMBL" id="GBP96105.1"/>
    </source>
</evidence>
<protein>
    <submittedName>
        <fullName evidence="1">Uncharacterized protein</fullName>
    </submittedName>
</protein>
<dbReference type="AlphaFoldDB" id="A0A4C2AAT6"/>
<dbReference type="OrthoDB" id="8054392at2759"/>
<organism evidence="1 2">
    <name type="scientific">Eumeta variegata</name>
    <name type="common">Bagworm moth</name>
    <name type="synonym">Eumeta japonica</name>
    <dbReference type="NCBI Taxonomy" id="151549"/>
    <lineage>
        <taxon>Eukaryota</taxon>
        <taxon>Metazoa</taxon>
        <taxon>Ecdysozoa</taxon>
        <taxon>Arthropoda</taxon>
        <taxon>Hexapoda</taxon>
        <taxon>Insecta</taxon>
        <taxon>Pterygota</taxon>
        <taxon>Neoptera</taxon>
        <taxon>Endopterygota</taxon>
        <taxon>Lepidoptera</taxon>
        <taxon>Glossata</taxon>
        <taxon>Ditrysia</taxon>
        <taxon>Tineoidea</taxon>
        <taxon>Psychidae</taxon>
        <taxon>Oiketicinae</taxon>
        <taxon>Eumeta</taxon>
    </lineage>
</organism>
<accession>A0A4C2AAT6</accession>
<proteinExistence type="predicted"/>